<dbReference type="GO" id="GO:0042273">
    <property type="term" value="P:ribosomal large subunit biogenesis"/>
    <property type="evidence" value="ECO:0007669"/>
    <property type="project" value="InterPro"/>
</dbReference>
<dbReference type="PANTHER" id="PTHR16038:SF4">
    <property type="entry name" value="WD REPEAT-CONTAINING PROTEIN 74"/>
    <property type="match status" value="1"/>
</dbReference>
<gene>
    <name evidence="2" type="ORF">chiPu_0026960</name>
</gene>
<reference evidence="2 3" key="1">
    <citation type="journal article" date="2018" name="Nat. Ecol. Evol.">
        <title>Shark genomes provide insights into elasmobranch evolution and the origin of vertebrates.</title>
        <authorList>
            <person name="Hara Y"/>
            <person name="Yamaguchi K"/>
            <person name="Onimaru K"/>
            <person name="Kadota M"/>
            <person name="Koyanagi M"/>
            <person name="Keeley SD"/>
            <person name="Tatsumi K"/>
            <person name="Tanaka K"/>
            <person name="Motone F"/>
            <person name="Kageyama Y"/>
            <person name="Nozu R"/>
            <person name="Adachi N"/>
            <person name="Nishimura O"/>
            <person name="Nakagawa R"/>
            <person name="Tanegashima C"/>
            <person name="Kiyatake I"/>
            <person name="Matsumoto R"/>
            <person name="Murakumo K"/>
            <person name="Nishida K"/>
            <person name="Terakita A"/>
            <person name="Kuratani S"/>
            <person name="Sato K"/>
            <person name="Hyodo S Kuraku.S."/>
        </authorList>
    </citation>
    <scope>NUCLEOTIDE SEQUENCE [LARGE SCALE GENOMIC DNA]</scope>
</reference>
<dbReference type="GO" id="GO:0005730">
    <property type="term" value="C:nucleolus"/>
    <property type="evidence" value="ECO:0007669"/>
    <property type="project" value="InterPro"/>
</dbReference>
<organism evidence="2 3">
    <name type="scientific">Chiloscyllium punctatum</name>
    <name type="common">Brownbanded bambooshark</name>
    <name type="synonym">Hemiscyllium punctatum</name>
    <dbReference type="NCBI Taxonomy" id="137246"/>
    <lineage>
        <taxon>Eukaryota</taxon>
        <taxon>Metazoa</taxon>
        <taxon>Chordata</taxon>
        <taxon>Craniata</taxon>
        <taxon>Vertebrata</taxon>
        <taxon>Chondrichthyes</taxon>
        <taxon>Elasmobranchii</taxon>
        <taxon>Galeomorphii</taxon>
        <taxon>Galeoidea</taxon>
        <taxon>Orectolobiformes</taxon>
        <taxon>Hemiscylliidae</taxon>
        <taxon>Chiloscyllium</taxon>
    </lineage>
</organism>
<feature type="region of interest" description="Disordered" evidence="1">
    <location>
        <begin position="101"/>
        <end position="125"/>
    </location>
</feature>
<feature type="non-terminal residue" evidence="2">
    <location>
        <position position="1"/>
    </location>
</feature>
<dbReference type="InterPro" id="IPR037379">
    <property type="entry name" value="WDR74/Nsa1"/>
</dbReference>
<sequence length="148" mass="16072">VRVYDPSSPQRRPVLEMTYEEYPLTAMSLTPDGNSVVVGNTHGQVAVLDIRKGEGVPLPFPHSRPRPRPIPAGLNLGLGTNQERGSSCNIASRLIVRTGGGHSAPIRQERKGHSAPLVPARQGQEKSQIILPSLLSHRNRRTSYSGLT</sequence>
<name>A0A401TK03_CHIPU</name>
<accession>A0A401TK03</accession>
<dbReference type="EMBL" id="BEZZ01091395">
    <property type="protein sequence ID" value="GCC42969.1"/>
    <property type="molecule type" value="Genomic_DNA"/>
</dbReference>
<dbReference type="InterPro" id="IPR015943">
    <property type="entry name" value="WD40/YVTN_repeat-like_dom_sf"/>
</dbReference>
<evidence type="ECO:0000313" key="2">
    <source>
        <dbReference type="EMBL" id="GCC42969.1"/>
    </source>
</evidence>
<evidence type="ECO:0000256" key="1">
    <source>
        <dbReference type="SAM" id="MobiDB-lite"/>
    </source>
</evidence>
<evidence type="ECO:0008006" key="4">
    <source>
        <dbReference type="Google" id="ProtNLM"/>
    </source>
</evidence>
<dbReference type="SUPFAM" id="SSF50969">
    <property type="entry name" value="YVTN repeat-like/Quinoprotein amine dehydrogenase"/>
    <property type="match status" value="1"/>
</dbReference>
<proteinExistence type="predicted"/>
<dbReference type="InterPro" id="IPR011044">
    <property type="entry name" value="Quino_amine_DH_bsu"/>
</dbReference>
<dbReference type="AlphaFoldDB" id="A0A401TK03"/>
<dbReference type="GO" id="GO:0030687">
    <property type="term" value="C:preribosome, large subunit precursor"/>
    <property type="evidence" value="ECO:0007669"/>
    <property type="project" value="TreeGrafter"/>
</dbReference>
<comment type="caution">
    <text evidence="2">The sequence shown here is derived from an EMBL/GenBank/DDBJ whole genome shotgun (WGS) entry which is preliminary data.</text>
</comment>
<evidence type="ECO:0000313" key="3">
    <source>
        <dbReference type="Proteomes" id="UP000287033"/>
    </source>
</evidence>
<dbReference type="Proteomes" id="UP000287033">
    <property type="component" value="Unassembled WGS sequence"/>
</dbReference>
<dbReference type="STRING" id="137246.A0A401TK03"/>
<dbReference type="OrthoDB" id="18388at2759"/>
<dbReference type="PANTHER" id="PTHR16038">
    <property type="entry name" value="NOP SEVEN ASSOCIATED PROTEIN 1"/>
    <property type="match status" value="1"/>
</dbReference>
<protein>
    <recommendedName>
        <fullName evidence="4">Anaphase-promoting complex subunit 4 WD40 domain-containing protein</fullName>
    </recommendedName>
</protein>
<dbReference type="Gene3D" id="2.130.10.10">
    <property type="entry name" value="YVTN repeat-like/Quinoprotein amine dehydrogenase"/>
    <property type="match status" value="1"/>
</dbReference>
<keyword evidence="3" id="KW-1185">Reference proteome</keyword>